<dbReference type="PANTHER" id="PTHR35174">
    <property type="entry name" value="BLL7171 PROTEIN-RELATED"/>
    <property type="match status" value="1"/>
</dbReference>
<dbReference type="EMBL" id="BAAAGX010000025">
    <property type="protein sequence ID" value="GAA0266146.1"/>
    <property type="molecule type" value="Genomic_DNA"/>
</dbReference>
<comment type="similarity">
    <text evidence="1">Belongs to the YciI family.</text>
</comment>
<dbReference type="RefSeq" id="WP_344652374.1">
    <property type="nucleotide sequence ID" value="NZ_BAAAGX010000025.1"/>
</dbReference>
<dbReference type="InterPro" id="IPR005545">
    <property type="entry name" value="YCII"/>
</dbReference>
<keyword evidence="4" id="KW-1185">Reference proteome</keyword>
<evidence type="ECO:0000259" key="2">
    <source>
        <dbReference type="Pfam" id="PF03795"/>
    </source>
</evidence>
<accession>A0ABP3EJK4</accession>
<dbReference type="Pfam" id="PF03795">
    <property type="entry name" value="YCII"/>
    <property type="match status" value="1"/>
</dbReference>
<evidence type="ECO:0000313" key="4">
    <source>
        <dbReference type="Proteomes" id="UP001500967"/>
    </source>
</evidence>
<name>A0ABP3EJK4_9ACTN</name>
<protein>
    <recommendedName>
        <fullName evidence="2">YCII-related domain-containing protein</fullName>
    </recommendedName>
</protein>
<evidence type="ECO:0000313" key="3">
    <source>
        <dbReference type="EMBL" id="GAA0266146.1"/>
    </source>
</evidence>
<dbReference type="PANTHER" id="PTHR35174:SF3">
    <property type="entry name" value="BLL7171 PROTEIN"/>
    <property type="match status" value="1"/>
</dbReference>
<sequence length="109" mass="11733">MTQYAILLYTPAPADVADMPIEEREAQLRHAAEAEELGGKVVTGFGLAPSTTATTVRGDSVTDGPFIEAREVIAGFYILEARDLDHALQIAKRNPATWRGGVEIRPVLG</sequence>
<gene>
    <name evidence="3" type="ORF">GCM10009539_61120</name>
</gene>
<proteinExistence type="inferred from homology"/>
<comment type="caution">
    <text evidence="3">The sequence shown here is derived from an EMBL/GenBank/DDBJ whole genome shotgun (WGS) entry which is preliminary data.</text>
</comment>
<organism evidence="3 4">
    <name type="scientific">Cryptosporangium japonicum</name>
    <dbReference type="NCBI Taxonomy" id="80872"/>
    <lineage>
        <taxon>Bacteria</taxon>
        <taxon>Bacillati</taxon>
        <taxon>Actinomycetota</taxon>
        <taxon>Actinomycetes</taxon>
        <taxon>Cryptosporangiales</taxon>
        <taxon>Cryptosporangiaceae</taxon>
        <taxon>Cryptosporangium</taxon>
    </lineage>
</organism>
<reference evidence="4" key="1">
    <citation type="journal article" date="2019" name="Int. J. Syst. Evol. Microbiol.">
        <title>The Global Catalogue of Microorganisms (GCM) 10K type strain sequencing project: providing services to taxonomists for standard genome sequencing and annotation.</title>
        <authorList>
            <consortium name="The Broad Institute Genomics Platform"/>
            <consortium name="The Broad Institute Genome Sequencing Center for Infectious Disease"/>
            <person name="Wu L."/>
            <person name="Ma J."/>
        </authorList>
    </citation>
    <scope>NUCLEOTIDE SEQUENCE [LARGE SCALE GENOMIC DNA]</scope>
    <source>
        <strain evidence="4">JCM 10425</strain>
    </source>
</reference>
<evidence type="ECO:0000256" key="1">
    <source>
        <dbReference type="ARBA" id="ARBA00007689"/>
    </source>
</evidence>
<feature type="domain" description="YCII-related" evidence="2">
    <location>
        <begin position="39"/>
        <end position="108"/>
    </location>
</feature>
<dbReference type="InterPro" id="IPR011008">
    <property type="entry name" value="Dimeric_a/b-barrel"/>
</dbReference>
<dbReference type="Proteomes" id="UP001500967">
    <property type="component" value="Unassembled WGS sequence"/>
</dbReference>
<dbReference type="Gene3D" id="3.30.70.1060">
    <property type="entry name" value="Dimeric alpha+beta barrel"/>
    <property type="match status" value="1"/>
</dbReference>
<dbReference type="SUPFAM" id="SSF54909">
    <property type="entry name" value="Dimeric alpha+beta barrel"/>
    <property type="match status" value="1"/>
</dbReference>